<feature type="transmembrane region" description="Helical" evidence="1">
    <location>
        <begin position="12"/>
        <end position="33"/>
    </location>
</feature>
<keyword evidence="1" id="KW-1133">Transmembrane helix</keyword>
<dbReference type="AlphaFoldDB" id="A0A2P4PJT7"/>
<dbReference type="EMBL" id="AUPC02000209">
    <property type="protein sequence ID" value="POG65645.1"/>
    <property type="molecule type" value="Genomic_DNA"/>
</dbReference>
<sequence length="64" mass="7598">MLCAAPCGRTAYIIDSVIFFNLLYKYKYIYIFIYLQKKIINLNDILFIIPMIAQKLVFTSFYSI</sequence>
<evidence type="ECO:0000313" key="3">
    <source>
        <dbReference type="Proteomes" id="UP000018888"/>
    </source>
</evidence>
<proteinExistence type="predicted"/>
<keyword evidence="1" id="KW-0812">Transmembrane</keyword>
<comment type="caution">
    <text evidence="2">The sequence shown here is derived from an EMBL/GenBank/DDBJ whole genome shotgun (WGS) entry which is preliminary data.</text>
</comment>
<keyword evidence="1" id="KW-0472">Membrane</keyword>
<dbReference type="Proteomes" id="UP000018888">
    <property type="component" value="Unassembled WGS sequence"/>
</dbReference>
<organism evidence="2 3">
    <name type="scientific">Rhizophagus irregularis (strain DAOM 181602 / DAOM 197198 / MUCL 43194)</name>
    <name type="common">Arbuscular mycorrhizal fungus</name>
    <name type="synonym">Glomus intraradices</name>
    <dbReference type="NCBI Taxonomy" id="747089"/>
    <lineage>
        <taxon>Eukaryota</taxon>
        <taxon>Fungi</taxon>
        <taxon>Fungi incertae sedis</taxon>
        <taxon>Mucoromycota</taxon>
        <taxon>Glomeromycotina</taxon>
        <taxon>Glomeromycetes</taxon>
        <taxon>Glomerales</taxon>
        <taxon>Glomeraceae</taxon>
        <taxon>Rhizophagus</taxon>
    </lineage>
</organism>
<evidence type="ECO:0000313" key="2">
    <source>
        <dbReference type="EMBL" id="POG65645.1"/>
    </source>
</evidence>
<reference evidence="2 3" key="1">
    <citation type="journal article" date="2013" name="Proc. Natl. Acad. Sci. U.S.A.">
        <title>Genome of an arbuscular mycorrhizal fungus provides insight into the oldest plant symbiosis.</title>
        <authorList>
            <person name="Tisserant E."/>
            <person name="Malbreil M."/>
            <person name="Kuo A."/>
            <person name="Kohler A."/>
            <person name="Symeonidi A."/>
            <person name="Balestrini R."/>
            <person name="Charron P."/>
            <person name="Duensing N."/>
            <person name="Frei Dit Frey N."/>
            <person name="Gianinazzi-Pearson V."/>
            <person name="Gilbert L.B."/>
            <person name="Handa Y."/>
            <person name="Herr J.R."/>
            <person name="Hijri M."/>
            <person name="Koul R."/>
            <person name="Kawaguchi M."/>
            <person name="Krajinski F."/>
            <person name="Lammers P.J."/>
            <person name="Masclaux F.G."/>
            <person name="Murat C."/>
            <person name="Morin E."/>
            <person name="Ndikumana S."/>
            <person name="Pagni M."/>
            <person name="Petitpierre D."/>
            <person name="Requena N."/>
            <person name="Rosikiewicz P."/>
            <person name="Riley R."/>
            <person name="Saito K."/>
            <person name="San Clemente H."/>
            <person name="Shapiro H."/>
            <person name="van Tuinen D."/>
            <person name="Becard G."/>
            <person name="Bonfante P."/>
            <person name="Paszkowski U."/>
            <person name="Shachar-Hill Y.Y."/>
            <person name="Tuskan G.A."/>
            <person name="Young P.W."/>
            <person name="Sanders I.R."/>
            <person name="Henrissat B."/>
            <person name="Rensing S.A."/>
            <person name="Grigoriev I.V."/>
            <person name="Corradi N."/>
            <person name="Roux C."/>
            <person name="Martin F."/>
        </authorList>
    </citation>
    <scope>NUCLEOTIDE SEQUENCE [LARGE SCALE GENOMIC DNA]</scope>
    <source>
        <strain evidence="2 3">DAOM 197198</strain>
    </source>
</reference>
<reference evidence="2 3" key="2">
    <citation type="journal article" date="2018" name="New Phytol.">
        <title>High intraspecific genome diversity in the model arbuscular mycorrhizal symbiont Rhizophagus irregularis.</title>
        <authorList>
            <person name="Chen E.C.H."/>
            <person name="Morin E."/>
            <person name="Beaudet D."/>
            <person name="Noel J."/>
            <person name="Yildirir G."/>
            <person name="Ndikumana S."/>
            <person name="Charron P."/>
            <person name="St-Onge C."/>
            <person name="Giorgi J."/>
            <person name="Kruger M."/>
            <person name="Marton T."/>
            <person name="Ropars J."/>
            <person name="Grigoriev I.V."/>
            <person name="Hainaut M."/>
            <person name="Henrissat B."/>
            <person name="Roux C."/>
            <person name="Martin F."/>
            <person name="Corradi N."/>
        </authorList>
    </citation>
    <scope>NUCLEOTIDE SEQUENCE [LARGE SCALE GENOMIC DNA]</scope>
    <source>
        <strain evidence="2 3">DAOM 197198</strain>
    </source>
</reference>
<feature type="transmembrane region" description="Helical" evidence="1">
    <location>
        <begin position="45"/>
        <end position="63"/>
    </location>
</feature>
<protein>
    <submittedName>
        <fullName evidence="2">Uncharacterized protein</fullName>
    </submittedName>
</protein>
<keyword evidence="3" id="KW-1185">Reference proteome</keyword>
<gene>
    <name evidence="2" type="ORF">GLOIN_2v1664129</name>
</gene>
<evidence type="ECO:0000256" key="1">
    <source>
        <dbReference type="SAM" id="Phobius"/>
    </source>
</evidence>
<name>A0A2P4PJT7_RHIID</name>
<accession>A0A2P4PJT7</accession>